<reference evidence="3" key="1">
    <citation type="submission" date="2022-11" db="UniProtKB">
        <authorList>
            <consortium name="WormBaseParasite"/>
        </authorList>
    </citation>
    <scope>IDENTIFICATION</scope>
</reference>
<protein>
    <submittedName>
        <fullName evidence="3">Uncharacterized protein</fullName>
    </submittedName>
</protein>
<evidence type="ECO:0000256" key="1">
    <source>
        <dbReference type="SAM" id="MobiDB-lite"/>
    </source>
</evidence>
<accession>A0A914P5Z6</accession>
<evidence type="ECO:0000313" key="3">
    <source>
        <dbReference type="WBParaSite" id="PDA_v2.g1334.t1"/>
    </source>
</evidence>
<organism evidence="2 3">
    <name type="scientific">Panagrolaimus davidi</name>
    <dbReference type="NCBI Taxonomy" id="227884"/>
    <lineage>
        <taxon>Eukaryota</taxon>
        <taxon>Metazoa</taxon>
        <taxon>Ecdysozoa</taxon>
        <taxon>Nematoda</taxon>
        <taxon>Chromadorea</taxon>
        <taxon>Rhabditida</taxon>
        <taxon>Tylenchina</taxon>
        <taxon>Panagrolaimomorpha</taxon>
        <taxon>Panagrolaimoidea</taxon>
        <taxon>Panagrolaimidae</taxon>
        <taxon>Panagrolaimus</taxon>
    </lineage>
</organism>
<dbReference type="Proteomes" id="UP000887578">
    <property type="component" value="Unplaced"/>
</dbReference>
<proteinExistence type="predicted"/>
<keyword evidence="2" id="KW-1185">Reference proteome</keyword>
<evidence type="ECO:0000313" key="2">
    <source>
        <dbReference type="Proteomes" id="UP000887578"/>
    </source>
</evidence>
<name>A0A914P5Z6_9BILA</name>
<dbReference type="WBParaSite" id="PDA_v2.g1334.t1">
    <property type="protein sequence ID" value="PDA_v2.g1334.t1"/>
    <property type="gene ID" value="PDA_v2.g1334"/>
</dbReference>
<feature type="compositionally biased region" description="Basic residues" evidence="1">
    <location>
        <begin position="1"/>
        <end position="37"/>
    </location>
</feature>
<sequence length="75" mass="8674">MKFIKKTPSKSGGKKPINKKRRSKSPKRSKKQKSRKSKNQERGSSLTAMDLDEQITQQSEKSDPEIKRSKDLKEQ</sequence>
<feature type="compositionally biased region" description="Basic and acidic residues" evidence="1">
    <location>
        <begin position="60"/>
        <end position="75"/>
    </location>
</feature>
<feature type="region of interest" description="Disordered" evidence="1">
    <location>
        <begin position="1"/>
        <end position="75"/>
    </location>
</feature>
<dbReference type="AlphaFoldDB" id="A0A914P5Z6"/>